<protein>
    <submittedName>
        <fullName evidence="3">Type II toxin-antitoxin system HicB family antitoxin</fullName>
    </submittedName>
</protein>
<evidence type="ECO:0000313" key="4">
    <source>
        <dbReference type="Proteomes" id="UP001527866"/>
    </source>
</evidence>
<proteinExistence type="predicted"/>
<keyword evidence="4" id="KW-1185">Reference proteome</keyword>
<dbReference type="Proteomes" id="UP001527866">
    <property type="component" value="Unassembled WGS sequence"/>
</dbReference>
<feature type="coiled-coil region" evidence="1">
    <location>
        <begin position="59"/>
        <end position="89"/>
    </location>
</feature>
<name>A0ABT4TZZ2_9ACTN</name>
<dbReference type="EMBL" id="JAQFWQ010000012">
    <property type="protein sequence ID" value="MDA2810263.1"/>
    <property type="molecule type" value="Genomic_DNA"/>
</dbReference>
<reference evidence="3 4" key="1">
    <citation type="submission" date="2023-01" db="EMBL/GenBank/DDBJ databases">
        <title>Draft genome sequence of Nocardiopsis sp. RSe5-2 isolated from halophytes.</title>
        <authorList>
            <person name="Duangmal K."/>
            <person name="Chantavorakit T."/>
        </authorList>
    </citation>
    <scope>NUCLEOTIDE SEQUENCE [LARGE SCALE GENOMIC DNA]</scope>
    <source>
        <strain evidence="3 4">RSe5-2</strain>
    </source>
</reference>
<gene>
    <name evidence="3" type="ORF">O4J56_06390</name>
</gene>
<feature type="compositionally biased region" description="Low complexity" evidence="2">
    <location>
        <begin position="139"/>
        <end position="156"/>
    </location>
</feature>
<organism evidence="3 4">
    <name type="scientific">Nocardiopsis endophytica</name>
    <dbReference type="NCBI Taxonomy" id="3018445"/>
    <lineage>
        <taxon>Bacteria</taxon>
        <taxon>Bacillati</taxon>
        <taxon>Actinomycetota</taxon>
        <taxon>Actinomycetes</taxon>
        <taxon>Streptosporangiales</taxon>
        <taxon>Nocardiopsidaceae</taxon>
        <taxon>Nocardiopsis</taxon>
    </lineage>
</organism>
<keyword evidence="1" id="KW-0175">Coiled coil</keyword>
<evidence type="ECO:0000256" key="2">
    <source>
        <dbReference type="SAM" id="MobiDB-lite"/>
    </source>
</evidence>
<dbReference type="SUPFAM" id="SSF143100">
    <property type="entry name" value="TTHA1013/TTHA0281-like"/>
    <property type="match status" value="1"/>
</dbReference>
<feature type="region of interest" description="Disordered" evidence="2">
    <location>
        <begin position="119"/>
        <end position="156"/>
    </location>
</feature>
<sequence>MKTYRAQCEKDGRHWLVDVPELRVHTFGRDLDDAREMARDAIAGVLDLPITDVEVELEITAVADELARLERARAERERAAAEEGQAMRAAIEALVTQGASQRDAARMLGISHQRVSQLRAAAQKARHAGGRVHNSGAVRSSTGEGRSSSSPRRAAG</sequence>
<dbReference type="RefSeq" id="WP_270684305.1">
    <property type="nucleotide sequence ID" value="NZ_JAQFWQ010000012.1"/>
</dbReference>
<evidence type="ECO:0000256" key="1">
    <source>
        <dbReference type="SAM" id="Coils"/>
    </source>
</evidence>
<accession>A0ABT4TZZ2</accession>
<evidence type="ECO:0000313" key="3">
    <source>
        <dbReference type="EMBL" id="MDA2810263.1"/>
    </source>
</evidence>
<comment type="caution">
    <text evidence="3">The sequence shown here is derived from an EMBL/GenBank/DDBJ whole genome shotgun (WGS) entry which is preliminary data.</text>
</comment>
<dbReference type="Gene3D" id="3.30.160.250">
    <property type="match status" value="1"/>
</dbReference>
<dbReference type="InterPro" id="IPR035069">
    <property type="entry name" value="TTHA1013/TTHA0281-like"/>
</dbReference>